<sequence>MDATRRYKVKSPDEKAFKAVERILEIEARVVLTNPRRNTVAVTGLTDRTADKLRALHAKIQDDFTYDLE</sequence>
<organism evidence="1 2">
    <name type="scientific">Fulvimarina pelagi HTCC2506</name>
    <dbReference type="NCBI Taxonomy" id="314231"/>
    <lineage>
        <taxon>Bacteria</taxon>
        <taxon>Pseudomonadati</taxon>
        <taxon>Pseudomonadota</taxon>
        <taxon>Alphaproteobacteria</taxon>
        <taxon>Hyphomicrobiales</taxon>
        <taxon>Aurantimonadaceae</taxon>
        <taxon>Fulvimarina</taxon>
    </lineage>
</organism>
<evidence type="ECO:0000313" key="2">
    <source>
        <dbReference type="Proteomes" id="UP000004310"/>
    </source>
</evidence>
<accession>Q0G0S9</accession>
<dbReference type="HOGENOM" id="CLU_2769905_0_0_5"/>
<proteinExistence type="predicted"/>
<reference evidence="1 2" key="1">
    <citation type="journal article" date="2010" name="J. Bacteriol.">
        <title>Genome sequence of Fulvimarina pelagi HTCC2506T, a Mn(II)-oxidizing alphaproteobacterium possessing an aerobic anoxygenic photosynthetic gene cluster and Xanthorhodopsin.</title>
        <authorList>
            <person name="Kang I."/>
            <person name="Oh H.M."/>
            <person name="Lim S.I."/>
            <person name="Ferriera S."/>
            <person name="Giovannoni S.J."/>
            <person name="Cho J.C."/>
        </authorList>
    </citation>
    <scope>NUCLEOTIDE SEQUENCE [LARGE SCALE GENOMIC DNA]</scope>
    <source>
        <strain evidence="1 2">HTCC2506</strain>
    </source>
</reference>
<evidence type="ECO:0000313" key="1">
    <source>
        <dbReference type="EMBL" id="EAU40910.1"/>
    </source>
</evidence>
<dbReference type="EMBL" id="AATP01000005">
    <property type="protein sequence ID" value="EAU40910.1"/>
    <property type="molecule type" value="Genomic_DNA"/>
</dbReference>
<dbReference type="RefSeq" id="WP_007068818.1">
    <property type="nucleotide sequence ID" value="NZ_DS022272.1"/>
</dbReference>
<dbReference type="STRING" id="217511.GCA_001463845_01985"/>
<protein>
    <submittedName>
        <fullName evidence="1">Uncharacterized protein</fullName>
    </submittedName>
</protein>
<dbReference type="AlphaFoldDB" id="Q0G0S9"/>
<keyword evidence="2" id="KW-1185">Reference proteome</keyword>
<comment type="caution">
    <text evidence="1">The sequence shown here is derived from an EMBL/GenBank/DDBJ whole genome shotgun (WGS) entry which is preliminary data.</text>
</comment>
<name>Q0G0S9_9HYPH</name>
<dbReference type="Proteomes" id="UP000004310">
    <property type="component" value="Unassembled WGS sequence"/>
</dbReference>
<gene>
    <name evidence="1" type="ORF">FP2506_18519</name>
</gene>